<keyword evidence="2" id="KW-1185">Reference proteome</keyword>
<sequence length="160" mass="17494">MIMWNAAPEIIFPPHNELSLLGAPLLTDGLSMAISAKTATLKLMSSRIDILPAHQSFFLLKNCLVVPKVIYLLRSASVYECMNELNCPEKVICESVEAITNTARSPAVWRQASLPAAFGGIEIRRTSELALSAFLESVHATEAFTLQILPIIDIEPSLSN</sequence>
<dbReference type="Proteomes" id="UP000192578">
    <property type="component" value="Unassembled WGS sequence"/>
</dbReference>
<reference evidence="2" key="1">
    <citation type="submission" date="2017-01" db="EMBL/GenBank/DDBJ databases">
        <title>Comparative genomics of anhydrobiosis in the tardigrade Hypsibius dujardini.</title>
        <authorList>
            <person name="Yoshida Y."/>
            <person name="Koutsovoulos G."/>
            <person name="Laetsch D."/>
            <person name="Stevens L."/>
            <person name="Kumar S."/>
            <person name="Horikawa D."/>
            <person name="Ishino K."/>
            <person name="Komine S."/>
            <person name="Tomita M."/>
            <person name="Blaxter M."/>
            <person name="Arakawa K."/>
        </authorList>
    </citation>
    <scope>NUCLEOTIDE SEQUENCE [LARGE SCALE GENOMIC DNA]</scope>
    <source>
        <strain evidence="2">Z151</strain>
    </source>
</reference>
<comment type="caution">
    <text evidence="1">The sequence shown here is derived from an EMBL/GenBank/DDBJ whole genome shotgun (WGS) entry which is preliminary data.</text>
</comment>
<dbReference type="OrthoDB" id="2016582at2759"/>
<evidence type="ECO:0000313" key="1">
    <source>
        <dbReference type="EMBL" id="OQV20771.1"/>
    </source>
</evidence>
<organism evidence="1 2">
    <name type="scientific">Hypsibius exemplaris</name>
    <name type="common">Freshwater tardigrade</name>
    <dbReference type="NCBI Taxonomy" id="2072580"/>
    <lineage>
        <taxon>Eukaryota</taxon>
        <taxon>Metazoa</taxon>
        <taxon>Ecdysozoa</taxon>
        <taxon>Tardigrada</taxon>
        <taxon>Eutardigrada</taxon>
        <taxon>Parachela</taxon>
        <taxon>Hypsibioidea</taxon>
        <taxon>Hypsibiidae</taxon>
        <taxon>Hypsibius</taxon>
    </lineage>
</organism>
<gene>
    <name evidence="1" type="ORF">BV898_05348</name>
</gene>
<proteinExistence type="predicted"/>
<evidence type="ECO:0000313" key="2">
    <source>
        <dbReference type="Proteomes" id="UP000192578"/>
    </source>
</evidence>
<accession>A0A1W0WZY6</accession>
<protein>
    <submittedName>
        <fullName evidence="1">Uncharacterized protein</fullName>
    </submittedName>
</protein>
<dbReference type="EMBL" id="MTYJ01000028">
    <property type="protein sequence ID" value="OQV20771.1"/>
    <property type="molecule type" value="Genomic_DNA"/>
</dbReference>
<dbReference type="AlphaFoldDB" id="A0A1W0WZY6"/>
<name>A0A1W0WZY6_HYPEX</name>